<reference evidence="1 2" key="1">
    <citation type="submission" date="2019-02" db="EMBL/GenBank/DDBJ databases">
        <title>Deep-cultivation of Planctomycetes and their phenomic and genomic characterization uncovers novel biology.</title>
        <authorList>
            <person name="Wiegand S."/>
            <person name="Jogler M."/>
            <person name="Boedeker C."/>
            <person name="Pinto D."/>
            <person name="Vollmers J."/>
            <person name="Rivas-Marin E."/>
            <person name="Kohn T."/>
            <person name="Peeters S.H."/>
            <person name="Heuer A."/>
            <person name="Rast P."/>
            <person name="Oberbeckmann S."/>
            <person name="Bunk B."/>
            <person name="Jeske O."/>
            <person name="Meyerdierks A."/>
            <person name="Storesund J.E."/>
            <person name="Kallscheuer N."/>
            <person name="Luecker S."/>
            <person name="Lage O.M."/>
            <person name="Pohl T."/>
            <person name="Merkel B.J."/>
            <person name="Hornburger P."/>
            <person name="Mueller R.-W."/>
            <person name="Bruemmer F."/>
            <person name="Labrenz M."/>
            <person name="Spormann A.M."/>
            <person name="Op den Camp H."/>
            <person name="Overmann J."/>
            <person name="Amann R."/>
            <person name="Jetten M.S.M."/>
            <person name="Mascher T."/>
            <person name="Medema M.H."/>
            <person name="Devos D.P."/>
            <person name="Kaster A.-K."/>
            <person name="Ovreas L."/>
            <person name="Rohde M."/>
            <person name="Galperin M.Y."/>
            <person name="Jogler C."/>
        </authorList>
    </citation>
    <scope>NUCLEOTIDE SEQUENCE [LARGE SCALE GENOMIC DNA]</scope>
    <source>
        <strain evidence="1 2">CA12</strain>
    </source>
</reference>
<protein>
    <recommendedName>
        <fullName evidence="3">DUF4058 domain-containing protein</fullName>
    </recommendedName>
</protein>
<evidence type="ECO:0000313" key="2">
    <source>
        <dbReference type="Proteomes" id="UP000318741"/>
    </source>
</evidence>
<sequence length="274" mass="29641">MPSPFPGMDPFLEDPGQFPALHGALITAVMSQLQRTLPEGYLASADERVWIGPGGRNVEPDANVLRRESAPAQPDAPSDGPGAGDATLVAAATAPVVVVADHDPHRERFVEIRSRAGGQERVVAVLEILSPSNKARGPGRDSYLAKQHDVLGTRQHLIEVDLLRAGQPTTALPDDDRAQVLRDAAYHACVARGDIPNRYEVYPIPLRNPLPRISIPLEADTPPIALDLQAAFDRAYDDGPFRRRNLYADLARIAPPLPPDAAAWATDLLKDHVT</sequence>
<dbReference type="EMBL" id="CP036265">
    <property type="protein sequence ID" value="QDT14079.1"/>
    <property type="molecule type" value="Genomic_DNA"/>
</dbReference>
<dbReference type="Proteomes" id="UP000318741">
    <property type="component" value="Chromosome"/>
</dbReference>
<evidence type="ECO:0008006" key="3">
    <source>
        <dbReference type="Google" id="ProtNLM"/>
    </source>
</evidence>
<name>A0A517P3X7_9PLAN</name>
<evidence type="ECO:0000313" key="1">
    <source>
        <dbReference type="EMBL" id="QDT14079.1"/>
    </source>
</evidence>
<gene>
    <name evidence="1" type="ORF">CA12_01470</name>
</gene>
<dbReference type="InterPro" id="IPR025132">
    <property type="entry name" value="DUF4058"/>
</dbReference>
<dbReference type="RefSeq" id="WP_145356684.1">
    <property type="nucleotide sequence ID" value="NZ_CP036265.1"/>
</dbReference>
<dbReference type="KEGG" id="acaf:CA12_01470"/>
<dbReference type="OrthoDB" id="272536at2"/>
<dbReference type="AlphaFoldDB" id="A0A517P3X7"/>
<accession>A0A517P3X7</accession>
<proteinExistence type="predicted"/>
<dbReference type="Pfam" id="PF13267">
    <property type="entry name" value="DUF4058"/>
    <property type="match status" value="1"/>
</dbReference>
<keyword evidence="2" id="KW-1185">Reference proteome</keyword>
<organism evidence="1 2">
    <name type="scientific">Alienimonas californiensis</name>
    <dbReference type="NCBI Taxonomy" id="2527989"/>
    <lineage>
        <taxon>Bacteria</taxon>
        <taxon>Pseudomonadati</taxon>
        <taxon>Planctomycetota</taxon>
        <taxon>Planctomycetia</taxon>
        <taxon>Planctomycetales</taxon>
        <taxon>Planctomycetaceae</taxon>
        <taxon>Alienimonas</taxon>
    </lineage>
</organism>